<evidence type="ECO:0000256" key="4">
    <source>
        <dbReference type="ARBA" id="ARBA00022884"/>
    </source>
</evidence>
<dbReference type="Pfam" id="PF08529">
    <property type="entry name" value="NusA_N"/>
    <property type="match status" value="2"/>
</dbReference>
<dbReference type="Gene3D" id="2.40.50.140">
    <property type="entry name" value="Nucleic acid-binding proteins"/>
    <property type="match status" value="1"/>
</dbReference>
<dbReference type="PROSITE" id="PS50084">
    <property type="entry name" value="KH_TYPE_1"/>
    <property type="match status" value="1"/>
</dbReference>
<gene>
    <name evidence="7" type="primary">nusA</name>
    <name evidence="10" type="ORF">GCM10011314_28090</name>
</gene>
<dbReference type="SMART" id="SM00316">
    <property type="entry name" value="S1"/>
    <property type="match status" value="1"/>
</dbReference>
<comment type="subunit">
    <text evidence="7">Monomer. Binds directly to the core enzyme of the DNA-dependent RNA polymerase and to nascent RNA.</text>
</comment>
<keyword evidence="4 7" id="KW-0694">RNA-binding</keyword>
<feature type="domain" description="S1 motif" evidence="9">
    <location>
        <begin position="193"/>
        <end position="258"/>
    </location>
</feature>
<dbReference type="PANTHER" id="PTHR22648">
    <property type="entry name" value="TRANSCRIPTION TERMINATION FACTOR NUSA"/>
    <property type="match status" value="1"/>
</dbReference>
<dbReference type="AlphaFoldDB" id="A0A8H9KRH2"/>
<evidence type="ECO:0000256" key="7">
    <source>
        <dbReference type="HAMAP-Rule" id="MF_00945"/>
    </source>
</evidence>
<dbReference type="CDD" id="cd22529">
    <property type="entry name" value="KH-II_NusA_rpt2"/>
    <property type="match status" value="1"/>
</dbReference>
<dbReference type="GO" id="GO:0006353">
    <property type="term" value="P:DNA-templated transcription termination"/>
    <property type="evidence" value="ECO:0007669"/>
    <property type="project" value="UniProtKB-UniRule"/>
</dbReference>
<feature type="compositionally biased region" description="Basic and acidic residues" evidence="8">
    <location>
        <begin position="139"/>
        <end position="159"/>
    </location>
</feature>
<dbReference type="GO" id="GO:0031564">
    <property type="term" value="P:transcription antitermination"/>
    <property type="evidence" value="ECO:0007669"/>
    <property type="project" value="UniProtKB-UniRule"/>
</dbReference>
<accession>A0A8H9KRH2</accession>
<evidence type="ECO:0000259" key="9">
    <source>
        <dbReference type="PROSITE" id="PS50126"/>
    </source>
</evidence>
<dbReference type="PANTHER" id="PTHR22648:SF0">
    <property type="entry name" value="TRANSCRIPTION TERMINATION_ANTITERMINATION PROTEIN NUSA"/>
    <property type="match status" value="1"/>
</dbReference>
<dbReference type="GO" id="GO:0003700">
    <property type="term" value="F:DNA-binding transcription factor activity"/>
    <property type="evidence" value="ECO:0007669"/>
    <property type="project" value="InterPro"/>
</dbReference>
<feature type="region of interest" description="Disordered" evidence="8">
    <location>
        <begin position="76"/>
        <end position="159"/>
    </location>
</feature>
<comment type="function">
    <text evidence="7">Participates in both transcription termination and antitermination.</text>
</comment>
<dbReference type="CDD" id="cd02134">
    <property type="entry name" value="KH-II_NusA_rpt1"/>
    <property type="match status" value="1"/>
</dbReference>
<dbReference type="SUPFAM" id="SSF50249">
    <property type="entry name" value="Nucleic acid-binding proteins"/>
    <property type="match status" value="1"/>
</dbReference>
<dbReference type="Proteomes" id="UP000628079">
    <property type="component" value="Unassembled WGS sequence"/>
</dbReference>
<dbReference type="FunFam" id="3.30.300.20:FF:000005">
    <property type="entry name" value="Transcription termination/antitermination protein NusA"/>
    <property type="match status" value="1"/>
</dbReference>
<dbReference type="InterPro" id="IPR009019">
    <property type="entry name" value="KH_sf_prok-type"/>
</dbReference>
<keyword evidence="5 7" id="KW-0805">Transcription regulation</keyword>
<evidence type="ECO:0000256" key="6">
    <source>
        <dbReference type="ARBA" id="ARBA00023163"/>
    </source>
</evidence>
<keyword evidence="2 7" id="KW-0963">Cytoplasm</keyword>
<dbReference type="HAMAP" id="MF_00945_B">
    <property type="entry name" value="NusA_B"/>
    <property type="match status" value="1"/>
</dbReference>
<dbReference type="InterPro" id="IPR010213">
    <property type="entry name" value="TF_NusA"/>
</dbReference>
<dbReference type="GO" id="GO:0005829">
    <property type="term" value="C:cytosol"/>
    <property type="evidence" value="ECO:0007669"/>
    <property type="project" value="TreeGrafter"/>
</dbReference>
<feature type="compositionally biased region" description="Low complexity" evidence="8">
    <location>
        <begin position="76"/>
        <end position="119"/>
    </location>
</feature>
<dbReference type="FunFam" id="3.30.300.20:FF:000002">
    <property type="entry name" value="Transcription termination/antitermination protein NusA"/>
    <property type="match status" value="1"/>
</dbReference>
<dbReference type="EMBL" id="BMEA01000002">
    <property type="protein sequence ID" value="GGB86672.1"/>
    <property type="molecule type" value="Genomic_DNA"/>
</dbReference>
<evidence type="ECO:0000313" key="10">
    <source>
        <dbReference type="EMBL" id="GGB86672.1"/>
    </source>
</evidence>
<feature type="compositionally biased region" description="Acidic residues" evidence="8">
    <location>
        <begin position="120"/>
        <end position="131"/>
    </location>
</feature>
<evidence type="ECO:0000313" key="11">
    <source>
        <dbReference type="Proteomes" id="UP000628079"/>
    </source>
</evidence>
<dbReference type="InterPro" id="IPR058582">
    <property type="entry name" value="KH_NusA_2nd"/>
</dbReference>
<dbReference type="InterPro" id="IPR012340">
    <property type="entry name" value="NA-bd_OB-fold"/>
</dbReference>
<evidence type="ECO:0000256" key="5">
    <source>
        <dbReference type="ARBA" id="ARBA00023015"/>
    </source>
</evidence>
<keyword evidence="6 7" id="KW-0804">Transcription</keyword>
<dbReference type="InterPro" id="IPR003029">
    <property type="entry name" value="S1_domain"/>
</dbReference>
<evidence type="ECO:0000256" key="2">
    <source>
        <dbReference type="ARBA" id="ARBA00022490"/>
    </source>
</evidence>
<dbReference type="InterPro" id="IPR025249">
    <property type="entry name" value="TF_NusA_KH_1st"/>
</dbReference>
<evidence type="ECO:0000256" key="8">
    <source>
        <dbReference type="SAM" id="MobiDB-lite"/>
    </source>
</evidence>
<dbReference type="GO" id="GO:0003723">
    <property type="term" value="F:RNA binding"/>
    <property type="evidence" value="ECO:0007669"/>
    <property type="project" value="UniProtKB-UniRule"/>
</dbReference>
<dbReference type="Pfam" id="PF13184">
    <property type="entry name" value="KH_NusA_1st"/>
    <property type="match status" value="1"/>
</dbReference>
<dbReference type="InterPro" id="IPR030842">
    <property type="entry name" value="TF_NusA_bacterial"/>
</dbReference>
<comment type="similarity">
    <text evidence="7">Belongs to the NusA family.</text>
</comment>
<organism evidence="10 11">
    <name type="scientific">Knoellia flava</name>
    <dbReference type="NCBI Taxonomy" id="913969"/>
    <lineage>
        <taxon>Bacteria</taxon>
        <taxon>Bacillati</taxon>
        <taxon>Actinomycetota</taxon>
        <taxon>Actinomycetes</taxon>
        <taxon>Micrococcales</taxon>
        <taxon>Intrasporangiaceae</taxon>
        <taxon>Knoellia</taxon>
    </lineage>
</organism>
<dbReference type="CDD" id="cd04455">
    <property type="entry name" value="S1_NusA"/>
    <property type="match status" value="1"/>
</dbReference>
<comment type="caution">
    <text evidence="10">The sequence shown here is derived from an EMBL/GenBank/DDBJ whole genome shotgun (WGS) entry which is preliminary data.</text>
</comment>
<dbReference type="Gene3D" id="3.30.300.20">
    <property type="match status" value="2"/>
</dbReference>
<keyword evidence="3 7" id="KW-0889">Transcription antitermination</keyword>
<feature type="region of interest" description="Disordered" evidence="8">
    <location>
        <begin position="396"/>
        <end position="425"/>
    </location>
</feature>
<dbReference type="InterPro" id="IPR015946">
    <property type="entry name" value="KH_dom-like_a/b"/>
</dbReference>
<name>A0A8H9KRH2_9MICO</name>
<reference evidence="10" key="1">
    <citation type="journal article" date="2014" name="Int. J. Syst. Evol. Microbiol.">
        <title>Complete genome sequence of Corynebacterium casei LMG S-19264T (=DSM 44701T), isolated from a smear-ripened cheese.</title>
        <authorList>
            <consortium name="US DOE Joint Genome Institute (JGI-PGF)"/>
            <person name="Walter F."/>
            <person name="Albersmeier A."/>
            <person name="Kalinowski J."/>
            <person name="Ruckert C."/>
        </authorList>
    </citation>
    <scope>NUCLEOTIDE SEQUENCE</scope>
    <source>
        <strain evidence="10">CGMCC 1.10749</strain>
    </source>
</reference>
<dbReference type="SUPFAM" id="SSF54814">
    <property type="entry name" value="Prokaryotic type KH domain (KH-domain type II)"/>
    <property type="match status" value="2"/>
</dbReference>
<evidence type="ECO:0000256" key="3">
    <source>
        <dbReference type="ARBA" id="ARBA00022814"/>
    </source>
</evidence>
<dbReference type="Pfam" id="PF26594">
    <property type="entry name" value="KH_NusA_2nd"/>
    <property type="match status" value="1"/>
</dbReference>
<comment type="subcellular location">
    <subcellularLocation>
        <location evidence="7">Cytoplasm</location>
    </subcellularLocation>
</comment>
<evidence type="ECO:0000256" key="1">
    <source>
        <dbReference type="ARBA" id="ARBA00022472"/>
    </source>
</evidence>
<dbReference type="PROSITE" id="PS50126">
    <property type="entry name" value="S1"/>
    <property type="match status" value="1"/>
</dbReference>
<protein>
    <recommendedName>
        <fullName evidence="7">Transcription termination/antitermination protein NusA</fullName>
    </recommendedName>
</protein>
<dbReference type="FunFam" id="2.40.50.140:FF:000098">
    <property type="entry name" value="Transcription termination/antitermination protein NusA"/>
    <property type="match status" value="1"/>
</dbReference>
<dbReference type="NCBIfam" id="TIGR01953">
    <property type="entry name" value="NusA"/>
    <property type="match status" value="1"/>
</dbReference>
<dbReference type="RefSeq" id="WP_035950757.1">
    <property type="nucleotide sequence ID" value="NZ_BMEA01000002.1"/>
</dbReference>
<sequence>MDIDLAVLRGVERERDISLDVLIPAIEQALLLAYHRTEGAYRNARAELDRKTGHVTIWAREEFEVPVEDEAPELAADTAASATVGAGSPTSADASPAADATSATVGAGAPGSADASSADAGDDDAEGDDATTEPAEPAEPARPRTRREYGPEFDDTPRDFGRVAAATARQVIVQRLRDIEDDAIMGDFKGREGDIVAGIIQQSPDPRHVTVDFGTVEGILPLAEQVPGEKYVHGQRLRTYVVSVKRGMRGPQIGLSRTHPNLVRKLFALEVPEIADGSVEIAALAREAGHRTKIAVHTKVAGLNAKGACIGPMGARVRAVMAELHGEKIDIVDYSEDPATFIAAALSPSRVQSVEIVDRTLRAARVVVPDYQLSLAIGREGQNARLAAKLTGWRIDIRSDNPGSGAPREGSSGPSAASGDTPDPH</sequence>
<dbReference type="SUPFAM" id="SSF69705">
    <property type="entry name" value="Transcription factor NusA, N-terminal domain"/>
    <property type="match status" value="1"/>
</dbReference>
<dbReference type="InterPro" id="IPR036555">
    <property type="entry name" value="NusA_N_sf"/>
</dbReference>
<proteinExistence type="inferred from homology"/>
<reference evidence="10" key="2">
    <citation type="submission" date="2020-09" db="EMBL/GenBank/DDBJ databases">
        <authorList>
            <person name="Sun Q."/>
            <person name="Zhou Y."/>
        </authorList>
    </citation>
    <scope>NUCLEOTIDE SEQUENCE</scope>
    <source>
        <strain evidence="10">CGMCC 1.10749</strain>
    </source>
</reference>
<dbReference type="Gene3D" id="3.30.1480.10">
    <property type="entry name" value="NusA, N-terminal domain"/>
    <property type="match status" value="1"/>
</dbReference>
<keyword evidence="1 7" id="KW-0806">Transcription termination</keyword>
<dbReference type="InterPro" id="IPR013735">
    <property type="entry name" value="TF_NusA_N"/>
</dbReference>